<protein>
    <submittedName>
        <fullName evidence="1">Uncharacterized protein</fullName>
    </submittedName>
</protein>
<proteinExistence type="evidence at transcript level"/>
<dbReference type="EMBL" id="BT141549">
    <property type="protein sequence ID" value="AFK41343.1"/>
    <property type="molecule type" value="mRNA"/>
</dbReference>
<dbReference type="AlphaFoldDB" id="I3SM51"/>
<organism evidence="1">
    <name type="scientific">Medicago truncatula</name>
    <name type="common">Barrel medic</name>
    <name type="synonym">Medicago tribuloides</name>
    <dbReference type="NCBI Taxonomy" id="3880"/>
    <lineage>
        <taxon>Eukaryota</taxon>
        <taxon>Viridiplantae</taxon>
        <taxon>Streptophyta</taxon>
        <taxon>Embryophyta</taxon>
        <taxon>Tracheophyta</taxon>
        <taxon>Spermatophyta</taxon>
        <taxon>Magnoliopsida</taxon>
        <taxon>eudicotyledons</taxon>
        <taxon>Gunneridae</taxon>
        <taxon>Pentapetalae</taxon>
        <taxon>rosids</taxon>
        <taxon>fabids</taxon>
        <taxon>Fabales</taxon>
        <taxon>Fabaceae</taxon>
        <taxon>Papilionoideae</taxon>
        <taxon>50 kb inversion clade</taxon>
        <taxon>NPAAA clade</taxon>
        <taxon>Hologalegina</taxon>
        <taxon>IRL clade</taxon>
        <taxon>Trifolieae</taxon>
        <taxon>Medicago</taxon>
    </lineage>
</organism>
<evidence type="ECO:0000313" key="1">
    <source>
        <dbReference type="EMBL" id="AFK41343.1"/>
    </source>
</evidence>
<reference evidence="1" key="1">
    <citation type="submission" date="2012-05" db="EMBL/GenBank/DDBJ databases">
        <authorList>
            <person name="Krishnakumar V."/>
            <person name="Cheung F."/>
            <person name="Xiao Y."/>
            <person name="Chan A."/>
            <person name="Moskal W.A."/>
            <person name="Town C.D."/>
        </authorList>
    </citation>
    <scope>NUCLEOTIDE SEQUENCE</scope>
</reference>
<name>I3SM51_MEDTR</name>
<sequence>MTETETGTIITTVIAGDAGLQVLDGGGEEVLVAVEVLLEGGIVVQSGMVARRDVRELSSGTGRGKRRNLQVRLIQRKPAMAITGTHKMLAHIMRISSNGNLLGRDIDLSLLLVKPTLLEDVLMDF</sequence>
<accession>I3SM51</accession>